<dbReference type="AlphaFoldDB" id="A0A4Z2EFC3"/>
<evidence type="ECO:0000256" key="1">
    <source>
        <dbReference type="SAM" id="MobiDB-lite"/>
    </source>
</evidence>
<dbReference type="EMBL" id="SRLO01008655">
    <property type="protein sequence ID" value="TNN27240.1"/>
    <property type="molecule type" value="Genomic_DNA"/>
</dbReference>
<organism evidence="2 3">
    <name type="scientific">Liparis tanakae</name>
    <name type="common">Tanaka's snailfish</name>
    <dbReference type="NCBI Taxonomy" id="230148"/>
    <lineage>
        <taxon>Eukaryota</taxon>
        <taxon>Metazoa</taxon>
        <taxon>Chordata</taxon>
        <taxon>Craniata</taxon>
        <taxon>Vertebrata</taxon>
        <taxon>Euteleostomi</taxon>
        <taxon>Actinopterygii</taxon>
        <taxon>Neopterygii</taxon>
        <taxon>Teleostei</taxon>
        <taxon>Neoteleostei</taxon>
        <taxon>Acanthomorphata</taxon>
        <taxon>Eupercaria</taxon>
        <taxon>Perciformes</taxon>
        <taxon>Cottioidei</taxon>
        <taxon>Cottales</taxon>
        <taxon>Liparidae</taxon>
        <taxon>Liparis</taxon>
    </lineage>
</organism>
<proteinExistence type="predicted"/>
<gene>
    <name evidence="2" type="ORF">EYF80_062616</name>
</gene>
<evidence type="ECO:0000313" key="3">
    <source>
        <dbReference type="Proteomes" id="UP000314294"/>
    </source>
</evidence>
<accession>A0A4Z2EFC3</accession>
<feature type="compositionally biased region" description="Basic and acidic residues" evidence="1">
    <location>
        <begin position="8"/>
        <end position="17"/>
    </location>
</feature>
<sequence length="74" mass="8625">MLFRRLARRLDDTDNKRTHGSLLPSRLMSSSAHQRASSAQRETSFDWAPPPAARRPHAGQQKQVTLEYSLMYWR</sequence>
<reference evidence="2 3" key="1">
    <citation type="submission" date="2019-03" db="EMBL/GenBank/DDBJ databases">
        <title>First draft genome of Liparis tanakae, snailfish: a comprehensive survey of snailfish specific genes.</title>
        <authorList>
            <person name="Kim W."/>
            <person name="Song I."/>
            <person name="Jeong J.-H."/>
            <person name="Kim D."/>
            <person name="Kim S."/>
            <person name="Ryu S."/>
            <person name="Song J.Y."/>
            <person name="Lee S.K."/>
        </authorList>
    </citation>
    <scope>NUCLEOTIDE SEQUENCE [LARGE SCALE GENOMIC DNA]</scope>
    <source>
        <tissue evidence="2">Muscle</tissue>
    </source>
</reference>
<feature type="region of interest" description="Disordered" evidence="1">
    <location>
        <begin position="8"/>
        <end position="61"/>
    </location>
</feature>
<dbReference type="Proteomes" id="UP000314294">
    <property type="component" value="Unassembled WGS sequence"/>
</dbReference>
<protein>
    <submittedName>
        <fullName evidence="2">Uncharacterized protein</fullName>
    </submittedName>
</protein>
<comment type="caution">
    <text evidence="2">The sequence shown here is derived from an EMBL/GenBank/DDBJ whole genome shotgun (WGS) entry which is preliminary data.</text>
</comment>
<keyword evidence="3" id="KW-1185">Reference proteome</keyword>
<feature type="compositionally biased region" description="Low complexity" evidence="1">
    <location>
        <begin position="29"/>
        <end position="41"/>
    </location>
</feature>
<evidence type="ECO:0000313" key="2">
    <source>
        <dbReference type="EMBL" id="TNN27240.1"/>
    </source>
</evidence>
<name>A0A4Z2EFC3_9TELE</name>